<protein>
    <recommendedName>
        <fullName evidence="4">DUF4351 domain-containing protein</fullName>
    </recommendedName>
</protein>
<evidence type="ECO:0000313" key="2">
    <source>
        <dbReference type="EMBL" id="EEF69769.1"/>
    </source>
</evidence>
<reference evidence="2 3" key="2">
    <citation type="submission" date="2009-02" db="EMBL/GenBank/DDBJ databases">
        <title>Draft genome sequence of Holdemania filiformis DSM 12042.</title>
        <authorList>
            <person name="Sudarsanam P."/>
            <person name="Ley R."/>
            <person name="Guruge J."/>
            <person name="Turnbaugh P.J."/>
            <person name="Mahowald M."/>
            <person name="Liep D."/>
            <person name="Gordon J."/>
        </authorList>
    </citation>
    <scope>NUCLEOTIDE SEQUENCE [LARGE SCALE GENOMIC DNA]</scope>
    <source>
        <strain evidence="2 3">DSM 12042</strain>
    </source>
</reference>
<dbReference type="HOGENOM" id="CLU_2189463_0_0_9"/>
<feature type="compositionally biased region" description="Polar residues" evidence="1">
    <location>
        <begin position="99"/>
        <end position="108"/>
    </location>
</feature>
<feature type="region of interest" description="Disordered" evidence="1">
    <location>
        <begin position="88"/>
        <end position="108"/>
    </location>
</feature>
<name>B9Y2N6_9FIRM</name>
<proteinExistence type="predicted"/>
<evidence type="ECO:0008006" key="4">
    <source>
        <dbReference type="Google" id="ProtNLM"/>
    </source>
</evidence>
<gene>
    <name evidence="2" type="ORF">HOLDEFILI_00061</name>
</gene>
<evidence type="ECO:0000313" key="3">
    <source>
        <dbReference type="Proteomes" id="UP000005950"/>
    </source>
</evidence>
<sequence>IAKMRMKYDEMDEKTVYKKGIKKGMRKGVKKGVKQGKISLLKELLRQKWELTESDEKDLDSLNEEEVNQIVQVLNRINTPKDLQDQLKKLSDPKHQAENHAQFSFSHD</sequence>
<feature type="non-terminal residue" evidence="2">
    <location>
        <position position="1"/>
    </location>
</feature>
<dbReference type="AlphaFoldDB" id="B9Y2N6"/>
<organism evidence="2 3">
    <name type="scientific">Holdemania filiformis DSM 12042</name>
    <dbReference type="NCBI Taxonomy" id="545696"/>
    <lineage>
        <taxon>Bacteria</taxon>
        <taxon>Bacillati</taxon>
        <taxon>Bacillota</taxon>
        <taxon>Erysipelotrichia</taxon>
        <taxon>Erysipelotrichales</taxon>
        <taxon>Erysipelotrichaceae</taxon>
        <taxon>Holdemania</taxon>
    </lineage>
</organism>
<dbReference type="Proteomes" id="UP000005950">
    <property type="component" value="Unassembled WGS sequence"/>
</dbReference>
<dbReference type="EMBL" id="ACCF01000003">
    <property type="protein sequence ID" value="EEF69769.1"/>
    <property type="molecule type" value="Genomic_DNA"/>
</dbReference>
<reference evidence="2 3" key="1">
    <citation type="submission" date="2008-12" db="EMBL/GenBank/DDBJ databases">
        <authorList>
            <person name="Fulton L."/>
            <person name="Clifton S."/>
            <person name="Fulton B."/>
            <person name="Xu J."/>
            <person name="Minx P."/>
            <person name="Pepin K.H."/>
            <person name="Johnson M."/>
            <person name="Bhonagiri V."/>
            <person name="Nash W.E."/>
            <person name="Mardis E.R."/>
            <person name="Wilson R.K."/>
        </authorList>
    </citation>
    <scope>NUCLEOTIDE SEQUENCE [LARGE SCALE GENOMIC DNA]</scope>
    <source>
        <strain evidence="2 3">DSM 12042</strain>
    </source>
</reference>
<accession>B9Y2N6</accession>
<comment type="caution">
    <text evidence="2">The sequence shown here is derived from an EMBL/GenBank/DDBJ whole genome shotgun (WGS) entry which is preliminary data.</text>
</comment>
<evidence type="ECO:0000256" key="1">
    <source>
        <dbReference type="SAM" id="MobiDB-lite"/>
    </source>
</evidence>
<feature type="compositionally biased region" description="Basic and acidic residues" evidence="1">
    <location>
        <begin position="88"/>
        <end position="98"/>
    </location>
</feature>